<keyword evidence="9" id="KW-0915">Sodium</keyword>
<evidence type="ECO:0000256" key="3">
    <source>
        <dbReference type="ARBA" id="ARBA00007367"/>
    </source>
</evidence>
<feature type="transmembrane region" description="Helical" evidence="15">
    <location>
        <begin position="267"/>
        <end position="286"/>
    </location>
</feature>
<evidence type="ECO:0000256" key="8">
    <source>
        <dbReference type="ARBA" id="ARBA00022989"/>
    </source>
</evidence>
<evidence type="ECO:0000256" key="4">
    <source>
        <dbReference type="ARBA" id="ARBA00022448"/>
    </source>
</evidence>
<evidence type="ECO:0000256" key="13">
    <source>
        <dbReference type="RuleBase" id="RU003722"/>
    </source>
</evidence>
<dbReference type="GO" id="GO:0051453">
    <property type="term" value="P:regulation of intracellular pH"/>
    <property type="evidence" value="ECO:0007669"/>
    <property type="project" value="TreeGrafter"/>
</dbReference>
<keyword evidence="6 13" id="KW-0812">Transmembrane</keyword>
<evidence type="ECO:0000256" key="9">
    <source>
        <dbReference type="ARBA" id="ARBA00023053"/>
    </source>
</evidence>
<dbReference type="PANTHER" id="PTHR10110:SF62">
    <property type="entry name" value="SODIUM_HYDROGEN EXCHANGER 7"/>
    <property type="match status" value="1"/>
</dbReference>
<dbReference type="Pfam" id="PF00999">
    <property type="entry name" value="Na_H_Exchanger"/>
    <property type="match status" value="1"/>
</dbReference>
<keyword evidence="5" id="KW-1003">Cell membrane</keyword>
<dbReference type="GO" id="GO:0055038">
    <property type="term" value="C:recycling endosome membrane"/>
    <property type="evidence" value="ECO:0007669"/>
    <property type="project" value="UniProtKB-SubCell"/>
</dbReference>
<feature type="transmembrane region" description="Helical" evidence="15">
    <location>
        <begin position="197"/>
        <end position="214"/>
    </location>
</feature>
<dbReference type="Proteomes" id="UP000324632">
    <property type="component" value="Chromosome 13"/>
</dbReference>
<reference evidence="17 18" key="1">
    <citation type="journal article" date="2019" name="Mol. Ecol. Resour.">
        <title>Chromosome-level genome assembly of Triplophysa tibetana, a fish adapted to the harsh high-altitude environment of the Tibetan Plateau.</title>
        <authorList>
            <person name="Yang X."/>
            <person name="Liu H."/>
            <person name="Ma Z."/>
            <person name="Zou Y."/>
            <person name="Zou M."/>
            <person name="Mao Y."/>
            <person name="Li X."/>
            <person name="Wang H."/>
            <person name="Chen T."/>
            <person name="Wang W."/>
            <person name="Yang R."/>
        </authorList>
    </citation>
    <scope>NUCLEOTIDE SEQUENCE [LARGE SCALE GENOMIC DNA]</scope>
    <source>
        <strain evidence="17">TTIB1903HZAU</strain>
        <tissue evidence="17">Muscle</tissue>
    </source>
</reference>
<evidence type="ECO:0000256" key="6">
    <source>
        <dbReference type="ARBA" id="ARBA00022692"/>
    </source>
</evidence>
<evidence type="ECO:0000256" key="10">
    <source>
        <dbReference type="ARBA" id="ARBA00023065"/>
    </source>
</evidence>
<evidence type="ECO:0000256" key="15">
    <source>
        <dbReference type="SAM" id="Phobius"/>
    </source>
</evidence>
<keyword evidence="7" id="KW-0967">Endosome</keyword>
<evidence type="ECO:0000259" key="16">
    <source>
        <dbReference type="Pfam" id="PF00999"/>
    </source>
</evidence>
<protein>
    <recommendedName>
        <fullName evidence="13">Sodium/hydrogen exchanger</fullName>
    </recommendedName>
</protein>
<evidence type="ECO:0000313" key="17">
    <source>
        <dbReference type="EMBL" id="KAA0713002.1"/>
    </source>
</evidence>
<evidence type="ECO:0000256" key="11">
    <source>
        <dbReference type="ARBA" id="ARBA00023136"/>
    </source>
</evidence>
<dbReference type="Gene3D" id="6.10.140.1330">
    <property type="match status" value="1"/>
</dbReference>
<feature type="region of interest" description="Disordered" evidence="14">
    <location>
        <begin position="694"/>
        <end position="726"/>
    </location>
</feature>
<dbReference type="PRINTS" id="PR01084">
    <property type="entry name" value="NAHEXCHNGR"/>
</dbReference>
<gene>
    <name evidence="17" type="ORF">E1301_Tti017898</name>
</gene>
<feature type="domain" description="Cation/H+ exchanger transmembrane" evidence="16">
    <location>
        <begin position="98"/>
        <end position="540"/>
    </location>
</feature>
<feature type="transmembrane region" description="Helical" evidence="15">
    <location>
        <begin position="117"/>
        <end position="134"/>
    </location>
</feature>
<dbReference type="InterPro" id="IPR004709">
    <property type="entry name" value="NaH_exchanger"/>
</dbReference>
<dbReference type="GO" id="GO:0015385">
    <property type="term" value="F:sodium:proton antiporter activity"/>
    <property type="evidence" value="ECO:0007669"/>
    <property type="project" value="InterPro"/>
</dbReference>
<organism evidence="17 18">
    <name type="scientific">Triplophysa tibetana</name>
    <dbReference type="NCBI Taxonomy" id="1572043"/>
    <lineage>
        <taxon>Eukaryota</taxon>
        <taxon>Metazoa</taxon>
        <taxon>Chordata</taxon>
        <taxon>Craniata</taxon>
        <taxon>Vertebrata</taxon>
        <taxon>Euteleostomi</taxon>
        <taxon>Actinopterygii</taxon>
        <taxon>Neopterygii</taxon>
        <taxon>Teleostei</taxon>
        <taxon>Ostariophysi</taxon>
        <taxon>Cypriniformes</taxon>
        <taxon>Nemacheilidae</taxon>
        <taxon>Triplophysa</taxon>
    </lineage>
</organism>
<feature type="compositionally biased region" description="Low complexity" evidence="14">
    <location>
        <begin position="694"/>
        <end position="710"/>
    </location>
</feature>
<keyword evidence="8 15" id="KW-1133">Transmembrane helix</keyword>
<feature type="transmembrane region" description="Helical" evidence="15">
    <location>
        <begin position="341"/>
        <end position="365"/>
    </location>
</feature>
<accession>A0A5A9NSQ9</accession>
<keyword evidence="12 13" id="KW-0739">Sodium transport</keyword>
<dbReference type="InterPro" id="IPR006153">
    <property type="entry name" value="Cation/H_exchanger_TM"/>
</dbReference>
<evidence type="ECO:0000256" key="5">
    <source>
        <dbReference type="ARBA" id="ARBA00022475"/>
    </source>
</evidence>
<dbReference type="GO" id="GO:0098719">
    <property type="term" value="P:sodium ion import across plasma membrane"/>
    <property type="evidence" value="ECO:0007669"/>
    <property type="project" value="TreeGrafter"/>
</dbReference>
<name>A0A5A9NSQ9_9TELE</name>
<evidence type="ECO:0000256" key="14">
    <source>
        <dbReference type="SAM" id="MobiDB-lite"/>
    </source>
</evidence>
<dbReference type="NCBIfam" id="TIGR00840">
    <property type="entry name" value="b_cpa1"/>
    <property type="match status" value="1"/>
</dbReference>
<keyword evidence="4 13" id="KW-0813">Transport</keyword>
<comment type="subcellular location">
    <subcellularLocation>
        <location evidence="2">Cell membrane</location>
        <topology evidence="2">Multi-pass membrane protein</topology>
    </subcellularLocation>
    <subcellularLocation>
        <location evidence="1">Recycling endosome membrane</location>
        <topology evidence="1">Multi-pass membrane protein</topology>
    </subcellularLocation>
</comment>
<feature type="transmembrane region" description="Helical" evidence="15">
    <location>
        <begin position="377"/>
        <end position="397"/>
    </location>
</feature>
<feature type="transmembrane region" description="Helical" evidence="15">
    <location>
        <begin position="226"/>
        <end position="246"/>
    </location>
</feature>
<evidence type="ECO:0000256" key="2">
    <source>
        <dbReference type="ARBA" id="ARBA00004651"/>
    </source>
</evidence>
<feature type="transmembrane region" description="Helical" evidence="15">
    <location>
        <begin position="85"/>
        <end position="105"/>
    </location>
</feature>
<keyword evidence="10 13" id="KW-0406">Ion transport</keyword>
<comment type="similarity">
    <text evidence="3 13">Belongs to the monovalent cation:proton antiporter 1 (CPA1) transporter (TC 2.A.36) family.</text>
</comment>
<keyword evidence="18" id="KW-1185">Reference proteome</keyword>
<dbReference type="EMBL" id="SOYY01000013">
    <property type="protein sequence ID" value="KAA0713002.1"/>
    <property type="molecule type" value="Genomic_DNA"/>
</dbReference>
<comment type="caution">
    <text evidence="17">The sequence shown here is derived from an EMBL/GenBank/DDBJ whole genome shotgun (WGS) entry which is preliminary data.</text>
</comment>
<evidence type="ECO:0000256" key="1">
    <source>
        <dbReference type="ARBA" id="ARBA00004195"/>
    </source>
</evidence>
<feature type="transmembrane region" description="Helical" evidence="15">
    <location>
        <begin position="510"/>
        <end position="531"/>
    </location>
</feature>
<dbReference type="GO" id="GO:0005886">
    <property type="term" value="C:plasma membrane"/>
    <property type="evidence" value="ECO:0007669"/>
    <property type="project" value="UniProtKB-SubCell"/>
</dbReference>
<dbReference type="AlphaFoldDB" id="A0A5A9NSQ9"/>
<evidence type="ECO:0000256" key="7">
    <source>
        <dbReference type="ARBA" id="ARBA00022753"/>
    </source>
</evidence>
<feature type="transmembrane region" description="Helical" evidence="15">
    <location>
        <begin position="418"/>
        <end position="439"/>
    </location>
</feature>
<sequence length="751" mass="83581">MPLPHFLSDYLTQLKQRVWNCKPATSTMEAATAPKPWTAYILGHSSLFPILIFLISQCCRIRADDGGIEELATEKEAEESHRQDSVNLLTFILLLTLTILTIWLFKHRRVRFLHETGLAMIYGLLVGVILRYGIPSTSYHNKTPPSCSLKQGPVSTLLLNVSGKFFEYALKGEINSREIHNVEQNDMLRKLTFDPEVFFNILLPPIIFHGGYSLKKRHFFRNLGSIITYAFLGTAISCFVIGNLMYGVVKLMQVLGQLTDKFYYTDCLFFGAVISATDPVTVLAIFNELNADGDLYALLFGESVMNDAVSIVLSSSIVAYQPTGANTHTFDAAAFFKSVGIFLGIFSGSFAMGAVTGVLHCFPLLETALFFLMSWSTFLLAEACGFTGVVAVMFCGITQAHYTYNNLSEESTKRTKQLFEVLHFLAENFIFSYMGLALFTFQNHVFSPIFIVGAFLAIFIGRALNIYPLSFLINLGRRHKIRGNFQHMMMFAGLRGAMAFALAIRDTATYARQMMFTTTLLIVFFTVWVFGGGTTPMLSWLHIRVGESPAAEKKRLLRLWQYIRVGVDPDQDLQPCGDSFQVLQTALKTSSAAAFPFIVFIFAPRIGFKDGSQSEGQSKTKQESAWLFRLWYTFDHNGPPLTATLPACCGPLARCLTSPQAYEQSHEQLRDTDSDIILNEGDLSLTYGDTPITANGASSSSGLEGSAGSWGINGKRSDSTSEDALERELDAREHEFLSRGTRLVFPIEDNA</sequence>
<keyword evidence="11 15" id="KW-0472">Membrane</keyword>
<keyword evidence="13" id="KW-0050">Antiport</keyword>
<feature type="transmembrane region" description="Helical" evidence="15">
    <location>
        <begin position="445"/>
        <end position="464"/>
    </location>
</feature>
<evidence type="ECO:0000256" key="12">
    <source>
        <dbReference type="ARBA" id="ARBA00023201"/>
    </source>
</evidence>
<dbReference type="InterPro" id="IPR002090">
    <property type="entry name" value="NHE-6/7/9"/>
</dbReference>
<dbReference type="InterPro" id="IPR018422">
    <property type="entry name" value="Cation/H_exchanger_CPA1"/>
</dbReference>
<proteinExistence type="inferred from homology"/>
<dbReference type="PANTHER" id="PTHR10110">
    <property type="entry name" value="SODIUM/HYDROGEN EXCHANGER"/>
    <property type="match status" value="1"/>
</dbReference>
<feature type="compositionally biased region" description="Basic and acidic residues" evidence="14">
    <location>
        <begin position="715"/>
        <end position="726"/>
    </location>
</feature>
<dbReference type="GO" id="GO:0015386">
    <property type="term" value="F:potassium:proton antiporter activity"/>
    <property type="evidence" value="ECO:0007669"/>
    <property type="project" value="TreeGrafter"/>
</dbReference>
<evidence type="ECO:0000313" key="18">
    <source>
        <dbReference type="Proteomes" id="UP000324632"/>
    </source>
</evidence>
<dbReference type="PRINTS" id="PR01088">
    <property type="entry name" value="NAHEXCHNGR6"/>
</dbReference>